<feature type="compositionally biased region" description="Low complexity" evidence="2">
    <location>
        <begin position="198"/>
        <end position="209"/>
    </location>
</feature>
<feature type="compositionally biased region" description="Low complexity" evidence="2">
    <location>
        <begin position="645"/>
        <end position="662"/>
    </location>
</feature>
<gene>
    <name evidence="3" type="ORF">NESM_000468800</name>
</gene>
<dbReference type="InterPro" id="IPR052828">
    <property type="entry name" value="NELF-A_domain"/>
</dbReference>
<feature type="compositionally biased region" description="Low complexity" evidence="2">
    <location>
        <begin position="174"/>
        <end position="187"/>
    </location>
</feature>
<comment type="caution">
    <text evidence="3">The sequence shown here is derived from an EMBL/GenBank/DDBJ whole genome shotgun (WGS) entry which is preliminary data.</text>
</comment>
<name>A0AAW0EQC6_9TRYP</name>
<evidence type="ECO:0000256" key="1">
    <source>
        <dbReference type="SAM" id="Coils"/>
    </source>
</evidence>
<dbReference type="PANTHER" id="PTHR13328:SF4">
    <property type="entry name" value="NEGATIVE ELONGATION FACTOR A"/>
    <property type="match status" value="1"/>
</dbReference>
<dbReference type="EMBL" id="JAECZO010000054">
    <property type="protein sequence ID" value="KAK7195416.1"/>
    <property type="molecule type" value="Genomic_DNA"/>
</dbReference>
<organism evidence="3 4">
    <name type="scientific">Novymonas esmeraldas</name>
    <dbReference type="NCBI Taxonomy" id="1808958"/>
    <lineage>
        <taxon>Eukaryota</taxon>
        <taxon>Discoba</taxon>
        <taxon>Euglenozoa</taxon>
        <taxon>Kinetoplastea</taxon>
        <taxon>Metakinetoplastina</taxon>
        <taxon>Trypanosomatida</taxon>
        <taxon>Trypanosomatidae</taxon>
        <taxon>Novymonas</taxon>
    </lineage>
</organism>
<evidence type="ECO:0000256" key="2">
    <source>
        <dbReference type="SAM" id="MobiDB-lite"/>
    </source>
</evidence>
<reference evidence="3 4" key="1">
    <citation type="journal article" date="2021" name="MBio">
        <title>A New Model Trypanosomatid, Novymonas esmeraldas: Genomic Perception of Its 'Candidatus Pandoraea novymonadis' Endosymbiont.</title>
        <authorList>
            <person name="Zakharova A."/>
            <person name="Saura A."/>
            <person name="Butenko A."/>
            <person name="Podesvova L."/>
            <person name="Warmusova S."/>
            <person name="Kostygov A.Y."/>
            <person name="Nenarokova A."/>
            <person name="Lukes J."/>
            <person name="Opperdoes F.R."/>
            <person name="Yurchenko V."/>
        </authorList>
    </citation>
    <scope>NUCLEOTIDE SEQUENCE [LARGE SCALE GENOMIC DNA]</scope>
    <source>
        <strain evidence="3 4">E262AT.01</strain>
    </source>
</reference>
<feature type="region of interest" description="Disordered" evidence="2">
    <location>
        <begin position="645"/>
        <end position="716"/>
    </location>
</feature>
<keyword evidence="1" id="KW-0175">Coiled coil</keyword>
<keyword evidence="4" id="KW-1185">Reference proteome</keyword>
<feature type="compositionally biased region" description="Polar residues" evidence="2">
    <location>
        <begin position="145"/>
        <end position="157"/>
    </location>
</feature>
<evidence type="ECO:0000313" key="4">
    <source>
        <dbReference type="Proteomes" id="UP001430356"/>
    </source>
</evidence>
<protein>
    <recommendedName>
        <fullName evidence="5">Translin-associated factor X-interacting protein 1 N-terminal domain-containing protein</fullName>
    </recommendedName>
</protein>
<accession>A0AAW0EQC6</accession>
<feature type="region of interest" description="Disordered" evidence="2">
    <location>
        <begin position="127"/>
        <end position="209"/>
    </location>
</feature>
<dbReference type="AlphaFoldDB" id="A0AAW0EQC6"/>
<evidence type="ECO:0000313" key="3">
    <source>
        <dbReference type="EMBL" id="KAK7195416.1"/>
    </source>
</evidence>
<proteinExistence type="predicted"/>
<evidence type="ECO:0008006" key="5">
    <source>
        <dbReference type="Google" id="ProtNLM"/>
    </source>
</evidence>
<dbReference type="Proteomes" id="UP001430356">
    <property type="component" value="Unassembled WGS sequence"/>
</dbReference>
<dbReference type="PANTHER" id="PTHR13328">
    <property type="entry name" value="NEGATIVE ELONGATION FACTOR A NELF-A"/>
    <property type="match status" value="1"/>
</dbReference>
<feature type="coiled-coil region" evidence="1">
    <location>
        <begin position="338"/>
        <end position="420"/>
    </location>
</feature>
<sequence length="1118" mass="117861">MISRGGGDVRSGTVPVCGLQYTTSPCLPSAVKASLGVAPTSTTSASFPSIAAATGGSAAGGAAPARMDPLPQGTLQLYDSYYASLRGTEPAALVTSGSRGEWTGSLCLPEDLSGIGPSARRLLQLDAARQQQQHHQRESGRGTAAKTSRAPTVNAVASRTLPVHARTSRVTGKAPATPATGLSATAPLPAPASHKRGSGTSARAHASSAATRQLERAMDVRPPMMLSTITNAVHTGGGYGGNGGAATTAAAAAPPPLVTQLQSYIRRELVLNSGGAAIPSAMDQLNPYREAFRALGSAFPAYACLFDDIQCAYDNVIQAQAELLTDAYATVVARDVEKMTHQERAAALHQQANALQAELAKMEAALKTRAEAEEDERQQATMLKTRTGRGYDALELRRELEAANQRVAELEHNSQSDLEKIMVLIGAVRECDRRLKEYERLVTSVTGQVSELDEFKRIAGEAQAELQLFRKKYSDYVPVADFRLMKEYLTAELEAAQLMARRWRRTAAVRGTQLEVMQRRLTALEEDRNALVEAAAAAAPSTGGGRGQRSGAEAVLTPRPSWSQLYEQYPELSGYAADVGYLTIALDRDADGIEAIGAGDNHGTGRRASASANFNVGMPVVKGPSETRLQVDYLVRRIAALEAALSAQSSQPQSQQPRQRLSAHVEDGGGAAGDGARVSSRKPSQDISVGARDRSGDAGAPASQQRRNSRRTHGFGDAYHGGASVAIIGTGVPRLAPPLELPLLGLGCGPQVPLCLRASGILTRRSVTPATAVSLVYHFFLDMLPTYMDQEDEVQQRAAGATSGGAAADRLSPFLYELLQSEMQVREELQAYDSVAHLMMNLEKDGEKREWCSDALHLLLWVARGIMPPRIAVDAAVVVAQVKRDIRALAKELQSSRLRRQALGECLQPVLELKTASELAELRAALGGETTFNADTLCNDTHPFMQVLLVQECRSSSELYLAFLRALTARASFLSLGDGRSGTAGATPGAAAAAGAAASVGAATQKGGRDAKAPPAPQLAEGDRVLTLTDISAAVLEVEPGTPEVVLRELSLNAVSANAPLPAAGHTAGETAADAATGTAGATEDATVVVRLSDIVRAVGAAPLIRRTVRSSKEECVL</sequence>